<dbReference type="GO" id="GO:0032259">
    <property type="term" value="P:methylation"/>
    <property type="evidence" value="ECO:0007669"/>
    <property type="project" value="UniProtKB-KW"/>
</dbReference>
<organism evidence="3 4">
    <name type="scientific">Lachnoclostridium phytofermentans (strain ATCC 700394 / DSM 18823 / ISDg)</name>
    <name type="common">Clostridium phytofermentans</name>
    <dbReference type="NCBI Taxonomy" id="357809"/>
    <lineage>
        <taxon>Bacteria</taxon>
        <taxon>Bacillati</taxon>
        <taxon>Bacillota</taxon>
        <taxon>Clostridia</taxon>
        <taxon>Lachnospirales</taxon>
        <taxon>Lachnospiraceae</taxon>
    </lineage>
</organism>
<dbReference type="HOGENOM" id="CLU_056435_3_0_9"/>
<dbReference type="eggNOG" id="COG2890">
    <property type="taxonomic scope" value="Bacteria"/>
</dbReference>
<accession>A9KRC3</accession>
<proteinExistence type="predicted"/>
<keyword evidence="1 3" id="KW-0808">Transferase</keyword>
<sequence>MKPFINNYDDIMELLDSQAENVSWDEFYESRKHPANFIIQNDVPDENLVEFFGKGVPISSSIEFGCGEGRNAIFMAKHGVSVTAIDISSTAIENANRIATQKGVSVDFRCQNVLKECINGKYDFAYDSGMLHHLPPHRRITYIELIKSVLKPGGYFGLVCFAWGENCADEVDDWEFYQQRKRVGVAFTKERLVELFAPHFEIVEIRKYRNGVPDTIQGLDFMWTCLFRN</sequence>
<dbReference type="STRING" id="357809.Cphy_1625"/>
<dbReference type="CDD" id="cd02440">
    <property type="entry name" value="AdoMet_MTases"/>
    <property type="match status" value="1"/>
</dbReference>
<dbReference type="InterPro" id="IPR041698">
    <property type="entry name" value="Methyltransf_25"/>
</dbReference>
<dbReference type="EMBL" id="CP000885">
    <property type="protein sequence ID" value="ABX41997.1"/>
    <property type="molecule type" value="Genomic_DNA"/>
</dbReference>
<dbReference type="Gene3D" id="3.40.50.150">
    <property type="entry name" value="Vaccinia Virus protein VP39"/>
    <property type="match status" value="1"/>
</dbReference>
<evidence type="ECO:0000313" key="4">
    <source>
        <dbReference type="Proteomes" id="UP000000370"/>
    </source>
</evidence>
<feature type="domain" description="Methyltransferase" evidence="2">
    <location>
        <begin position="63"/>
        <end position="154"/>
    </location>
</feature>
<dbReference type="Proteomes" id="UP000000370">
    <property type="component" value="Chromosome"/>
</dbReference>
<gene>
    <name evidence="3" type="ordered locus">Cphy_1625</name>
</gene>
<dbReference type="RefSeq" id="WP_012199651.1">
    <property type="nucleotide sequence ID" value="NC_010001.1"/>
</dbReference>
<reference evidence="4" key="1">
    <citation type="submission" date="2007-11" db="EMBL/GenBank/DDBJ databases">
        <title>Complete genome sequence of Clostridium phytofermentans ISDg.</title>
        <authorList>
            <person name="Leschine S.B."/>
            <person name="Warnick T.A."/>
            <person name="Blanchard J.L."/>
            <person name="Schnell D.J."/>
            <person name="Petit E.L."/>
            <person name="LaTouf W.G."/>
            <person name="Copeland A."/>
            <person name="Lucas S."/>
            <person name="Lapidus A."/>
            <person name="Barry K."/>
            <person name="Glavina del Rio T."/>
            <person name="Dalin E."/>
            <person name="Tice H."/>
            <person name="Pitluck S."/>
            <person name="Kiss H."/>
            <person name="Brettin T."/>
            <person name="Bruce D."/>
            <person name="Detter J.C."/>
            <person name="Han C."/>
            <person name="Kuske C."/>
            <person name="Schmutz J."/>
            <person name="Larimer F."/>
            <person name="Land M."/>
            <person name="Hauser L."/>
            <person name="Kyrpides N."/>
            <person name="Kim E.A."/>
            <person name="Richardson P."/>
        </authorList>
    </citation>
    <scope>NUCLEOTIDE SEQUENCE [LARGE SCALE GENOMIC DNA]</scope>
    <source>
        <strain evidence="4">ATCC 700394 / DSM 18823 / ISDg</strain>
    </source>
</reference>
<keyword evidence="3" id="KW-0489">Methyltransferase</keyword>
<dbReference type="PANTHER" id="PTHR43861">
    <property type="entry name" value="TRANS-ACONITATE 2-METHYLTRANSFERASE-RELATED"/>
    <property type="match status" value="1"/>
</dbReference>
<dbReference type="PANTHER" id="PTHR43861:SF3">
    <property type="entry name" value="PUTATIVE (AFU_ORTHOLOGUE AFUA_2G14390)-RELATED"/>
    <property type="match status" value="1"/>
</dbReference>
<evidence type="ECO:0000259" key="2">
    <source>
        <dbReference type="Pfam" id="PF13649"/>
    </source>
</evidence>
<dbReference type="SUPFAM" id="SSF53335">
    <property type="entry name" value="S-adenosyl-L-methionine-dependent methyltransferases"/>
    <property type="match status" value="1"/>
</dbReference>
<dbReference type="OrthoDB" id="9804312at2"/>
<keyword evidence="4" id="KW-1185">Reference proteome</keyword>
<dbReference type="GO" id="GO:0008168">
    <property type="term" value="F:methyltransferase activity"/>
    <property type="evidence" value="ECO:0007669"/>
    <property type="project" value="UniProtKB-KW"/>
</dbReference>
<name>A9KRC3_LACP7</name>
<evidence type="ECO:0000256" key="1">
    <source>
        <dbReference type="ARBA" id="ARBA00022679"/>
    </source>
</evidence>
<protein>
    <submittedName>
        <fullName evidence="3">Methyltransferase type 12</fullName>
    </submittedName>
</protein>
<dbReference type="Pfam" id="PF13649">
    <property type="entry name" value="Methyltransf_25"/>
    <property type="match status" value="1"/>
</dbReference>
<dbReference type="InterPro" id="IPR029063">
    <property type="entry name" value="SAM-dependent_MTases_sf"/>
</dbReference>
<dbReference type="KEGG" id="cpy:Cphy_1625"/>
<dbReference type="AlphaFoldDB" id="A9KRC3"/>
<evidence type="ECO:0000313" key="3">
    <source>
        <dbReference type="EMBL" id="ABX41997.1"/>
    </source>
</evidence>